<reference evidence="10" key="1">
    <citation type="journal article" date="2020" name="Fungal Divers.">
        <title>Resolving the Mortierellaceae phylogeny through synthesis of multi-gene phylogenetics and phylogenomics.</title>
        <authorList>
            <person name="Vandepol N."/>
            <person name="Liber J."/>
            <person name="Desiro A."/>
            <person name="Na H."/>
            <person name="Kennedy M."/>
            <person name="Barry K."/>
            <person name="Grigoriev I.V."/>
            <person name="Miller A.N."/>
            <person name="O'Donnell K."/>
            <person name="Stajich J.E."/>
            <person name="Bonito G."/>
        </authorList>
    </citation>
    <scope>NUCLEOTIDE SEQUENCE</scope>
    <source>
        <strain evidence="10">NVP1</strain>
    </source>
</reference>
<dbReference type="PANTHER" id="PTHR21152">
    <property type="entry name" value="AMINOTRANSFERASE CLASS V"/>
    <property type="match status" value="1"/>
</dbReference>
<evidence type="ECO:0000256" key="6">
    <source>
        <dbReference type="ARBA" id="ARBA00022898"/>
    </source>
</evidence>
<evidence type="ECO:0000256" key="2">
    <source>
        <dbReference type="ARBA" id="ARBA00009236"/>
    </source>
</evidence>
<evidence type="ECO:0000256" key="7">
    <source>
        <dbReference type="PIRSR" id="PIRSR000524-1"/>
    </source>
</evidence>
<protein>
    <recommendedName>
        <fullName evidence="3">alanine--glyoxylate transaminase</fullName>
        <ecNumber evidence="3">2.6.1.44</ecNumber>
    </recommendedName>
</protein>
<dbReference type="AlphaFoldDB" id="A0A9P5VL11"/>
<feature type="binding site" evidence="7">
    <location>
        <position position="371"/>
    </location>
    <ligand>
        <name>substrate</name>
    </ligand>
</feature>
<dbReference type="InterPro" id="IPR000192">
    <property type="entry name" value="Aminotrans_V_dom"/>
</dbReference>
<dbReference type="Proteomes" id="UP000696485">
    <property type="component" value="Unassembled WGS sequence"/>
</dbReference>
<evidence type="ECO:0000256" key="3">
    <source>
        <dbReference type="ARBA" id="ARBA00013049"/>
    </source>
</evidence>
<evidence type="ECO:0000259" key="9">
    <source>
        <dbReference type="Pfam" id="PF00266"/>
    </source>
</evidence>
<keyword evidence="4" id="KW-0032">Aminotransferase</keyword>
<dbReference type="InterPro" id="IPR015421">
    <property type="entry name" value="PyrdxlP-dep_Trfase_major"/>
</dbReference>
<comment type="cofactor">
    <cofactor evidence="1 8">
        <name>pyridoxal 5'-phosphate</name>
        <dbReference type="ChEBI" id="CHEBI:597326"/>
    </cofactor>
</comment>
<accession>A0A9P5VL11</accession>
<dbReference type="InterPro" id="IPR024169">
    <property type="entry name" value="SP_NH2Trfase/AEP_transaminase"/>
</dbReference>
<keyword evidence="5" id="KW-0808">Transferase</keyword>
<dbReference type="Pfam" id="PF00266">
    <property type="entry name" value="Aminotran_5"/>
    <property type="match status" value="1"/>
</dbReference>
<dbReference type="PIRSF" id="PIRSF000524">
    <property type="entry name" value="SPT"/>
    <property type="match status" value="1"/>
</dbReference>
<sequence length="398" mass="43713">MDRPKANLVPGPTNVPHYLQERYATTFYGSGDLQKECLDVYEECNERLAKLLDFEAEVQRGGSVVIMTGEGMVALWGGLKSLIPWPCQTQDVQTGCWVMGDGGSGRYRVLCVGNGVYGCGMGEMVQSLRYPNIEVRLVESAWDQPIDVGKAVKEIEEWKPDLVTMVHCDTPTGALNSEAVKHVGEACSKGDALFYVDVVSSAGAVPVDVSGWHIDIGLLGSQKAFSCEPSLSIITVSAKAWKQIEKVGYTGYDAILPFKNVKETGVFPYTPLWSGLDALNVQLKTTFGAKNQLVRQVYSRHEEVAQYCRERIQNMGLTLWWNNVHASLSSASVTAVRVPANTTWEALDQKLRKEGVVFGGSYGQTTNALFRVGHMGSQADHETVKYAMDVLEKIVSNN</sequence>
<dbReference type="Gene3D" id="3.40.640.10">
    <property type="entry name" value="Type I PLP-dependent aspartate aminotransferase-like (Major domain)"/>
    <property type="match status" value="1"/>
</dbReference>
<dbReference type="InterPro" id="IPR015424">
    <property type="entry name" value="PyrdxlP-dep_Trfase"/>
</dbReference>
<comment type="similarity">
    <text evidence="2">Belongs to the class-V pyridoxal-phosphate-dependent aminotransferase family.</text>
</comment>
<evidence type="ECO:0000313" key="11">
    <source>
        <dbReference type="Proteomes" id="UP000696485"/>
    </source>
</evidence>
<dbReference type="SUPFAM" id="SSF53383">
    <property type="entry name" value="PLP-dependent transferases"/>
    <property type="match status" value="1"/>
</dbReference>
<dbReference type="Gene3D" id="3.90.1150.10">
    <property type="entry name" value="Aspartate Aminotransferase, domain 1"/>
    <property type="match status" value="1"/>
</dbReference>
<dbReference type="EMBL" id="JAAAUY010000431">
    <property type="protein sequence ID" value="KAF9329984.1"/>
    <property type="molecule type" value="Genomic_DNA"/>
</dbReference>
<dbReference type="GO" id="GO:0004760">
    <property type="term" value="F:L-serine-pyruvate transaminase activity"/>
    <property type="evidence" value="ECO:0007669"/>
    <property type="project" value="TreeGrafter"/>
</dbReference>
<evidence type="ECO:0000256" key="5">
    <source>
        <dbReference type="ARBA" id="ARBA00022679"/>
    </source>
</evidence>
<name>A0A9P5VL11_9FUNG</name>
<evidence type="ECO:0000313" key="10">
    <source>
        <dbReference type="EMBL" id="KAF9329984.1"/>
    </source>
</evidence>
<dbReference type="GO" id="GO:0008453">
    <property type="term" value="F:alanine-glyoxylate transaminase activity"/>
    <property type="evidence" value="ECO:0007669"/>
    <property type="project" value="UniProtKB-EC"/>
</dbReference>
<dbReference type="GO" id="GO:0005777">
    <property type="term" value="C:peroxisome"/>
    <property type="evidence" value="ECO:0007669"/>
    <property type="project" value="TreeGrafter"/>
</dbReference>
<feature type="domain" description="Aminotransferase class V" evidence="9">
    <location>
        <begin position="131"/>
        <end position="357"/>
    </location>
</feature>
<dbReference type="PANTHER" id="PTHR21152:SF24">
    <property type="entry name" value="ALANINE--GLYOXYLATE AMINOTRANSFERASE 1"/>
    <property type="match status" value="1"/>
</dbReference>
<comment type="caution">
    <text evidence="10">The sequence shown here is derived from an EMBL/GenBank/DDBJ whole genome shotgun (WGS) entry which is preliminary data.</text>
</comment>
<evidence type="ECO:0000256" key="8">
    <source>
        <dbReference type="PIRSR" id="PIRSR000524-50"/>
    </source>
</evidence>
<evidence type="ECO:0000256" key="1">
    <source>
        <dbReference type="ARBA" id="ARBA00001933"/>
    </source>
</evidence>
<feature type="modified residue" description="N6-(pyridoxal phosphate)lysine" evidence="8">
    <location>
        <position position="223"/>
    </location>
</feature>
<keyword evidence="6 8" id="KW-0663">Pyridoxal phosphate</keyword>
<proteinExistence type="inferred from homology"/>
<dbReference type="GO" id="GO:0019265">
    <property type="term" value="P:glycine biosynthetic process, by transamination of glyoxylate"/>
    <property type="evidence" value="ECO:0007669"/>
    <property type="project" value="TreeGrafter"/>
</dbReference>
<gene>
    <name evidence="10" type="ORF">BG006_007025</name>
</gene>
<keyword evidence="11" id="KW-1185">Reference proteome</keyword>
<organism evidence="10 11">
    <name type="scientific">Podila minutissima</name>
    <dbReference type="NCBI Taxonomy" id="64525"/>
    <lineage>
        <taxon>Eukaryota</taxon>
        <taxon>Fungi</taxon>
        <taxon>Fungi incertae sedis</taxon>
        <taxon>Mucoromycota</taxon>
        <taxon>Mortierellomycotina</taxon>
        <taxon>Mortierellomycetes</taxon>
        <taxon>Mortierellales</taxon>
        <taxon>Mortierellaceae</taxon>
        <taxon>Podila</taxon>
    </lineage>
</organism>
<dbReference type="InterPro" id="IPR015422">
    <property type="entry name" value="PyrdxlP-dep_Trfase_small"/>
</dbReference>
<dbReference type="EC" id="2.6.1.44" evidence="3"/>
<evidence type="ECO:0000256" key="4">
    <source>
        <dbReference type="ARBA" id="ARBA00022576"/>
    </source>
</evidence>